<organism evidence="2 3">
    <name type="scientific">Microbacterium protaetiae</name>
    <dbReference type="NCBI Taxonomy" id="2509458"/>
    <lineage>
        <taxon>Bacteria</taxon>
        <taxon>Bacillati</taxon>
        <taxon>Actinomycetota</taxon>
        <taxon>Actinomycetes</taxon>
        <taxon>Micrococcales</taxon>
        <taxon>Microbacteriaceae</taxon>
        <taxon>Microbacterium</taxon>
    </lineage>
</organism>
<dbReference type="GO" id="GO:0003677">
    <property type="term" value="F:DNA binding"/>
    <property type="evidence" value="ECO:0007669"/>
    <property type="project" value="UniProtKB-KW"/>
</dbReference>
<evidence type="ECO:0000313" key="2">
    <source>
        <dbReference type="EMBL" id="QAY59453.1"/>
    </source>
</evidence>
<dbReference type="OrthoDB" id="5196431at2"/>
<name>A0A4P6EDQ5_9MICO</name>
<keyword evidence="3" id="KW-1185">Reference proteome</keyword>
<dbReference type="KEGG" id="mprt:ET475_05225"/>
<keyword evidence="2" id="KW-0238">DNA-binding</keyword>
<protein>
    <submittedName>
        <fullName evidence="2">DNA-binding protein</fullName>
    </submittedName>
</protein>
<gene>
    <name evidence="2" type="ORF">ET475_05225</name>
</gene>
<feature type="domain" description="Helix-turn-helix" evidence="1">
    <location>
        <begin position="16"/>
        <end position="61"/>
    </location>
</feature>
<dbReference type="NCBIfam" id="TIGR01764">
    <property type="entry name" value="excise"/>
    <property type="match status" value="1"/>
</dbReference>
<sequence>MTAVAAPPTLSPTATCTVDELARLTGLSCDSASHAVRSGVIPTARLGRRWLVPRARIAEFLHITEEQLDRRIAALPRES</sequence>
<dbReference type="RefSeq" id="WP_129386794.1">
    <property type="nucleotide sequence ID" value="NZ_CP035494.1"/>
</dbReference>
<dbReference type="InterPro" id="IPR041657">
    <property type="entry name" value="HTH_17"/>
</dbReference>
<accession>A0A4P6EDQ5</accession>
<evidence type="ECO:0000313" key="3">
    <source>
        <dbReference type="Proteomes" id="UP000293995"/>
    </source>
</evidence>
<proteinExistence type="predicted"/>
<dbReference type="Pfam" id="PF12728">
    <property type="entry name" value="HTH_17"/>
    <property type="match status" value="1"/>
</dbReference>
<evidence type="ECO:0000259" key="1">
    <source>
        <dbReference type="Pfam" id="PF12728"/>
    </source>
</evidence>
<dbReference type="Proteomes" id="UP000293995">
    <property type="component" value="Chromosome"/>
</dbReference>
<dbReference type="InterPro" id="IPR010093">
    <property type="entry name" value="SinI_DNA-bd"/>
</dbReference>
<dbReference type="AlphaFoldDB" id="A0A4P6EDQ5"/>
<reference evidence="2 3" key="1">
    <citation type="submission" date="2019-01" db="EMBL/GenBank/DDBJ databases">
        <title>Genome sequencing of strain DFW100M-13.</title>
        <authorList>
            <person name="Heo J."/>
            <person name="Kim S.-J."/>
            <person name="Kim J.-S."/>
            <person name="Hong S.-B."/>
            <person name="Kwon S.-W."/>
        </authorList>
    </citation>
    <scope>NUCLEOTIDE SEQUENCE [LARGE SCALE GENOMIC DNA]</scope>
    <source>
        <strain evidence="2 3">DFW100M-13</strain>
    </source>
</reference>
<dbReference type="EMBL" id="CP035494">
    <property type="protein sequence ID" value="QAY59453.1"/>
    <property type="molecule type" value="Genomic_DNA"/>
</dbReference>